<evidence type="ECO:0000256" key="1">
    <source>
        <dbReference type="SAM" id="Phobius"/>
    </source>
</evidence>
<keyword evidence="1" id="KW-0472">Membrane</keyword>
<reference evidence="2" key="1">
    <citation type="journal article" date="2014" name="Front. Microbiol.">
        <title>High frequency of phylogenetically diverse reductive dehalogenase-homologous genes in deep subseafloor sedimentary metagenomes.</title>
        <authorList>
            <person name="Kawai M."/>
            <person name="Futagami T."/>
            <person name="Toyoda A."/>
            <person name="Takaki Y."/>
            <person name="Nishi S."/>
            <person name="Hori S."/>
            <person name="Arai W."/>
            <person name="Tsubouchi T."/>
            <person name="Morono Y."/>
            <person name="Uchiyama I."/>
            <person name="Ito T."/>
            <person name="Fujiyama A."/>
            <person name="Inagaki F."/>
            <person name="Takami H."/>
        </authorList>
    </citation>
    <scope>NUCLEOTIDE SEQUENCE</scope>
    <source>
        <strain evidence="2">Expedition CK06-06</strain>
    </source>
</reference>
<organism evidence="2">
    <name type="scientific">marine sediment metagenome</name>
    <dbReference type="NCBI Taxonomy" id="412755"/>
    <lineage>
        <taxon>unclassified sequences</taxon>
        <taxon>metagenomes</taxon>
        <taxon>ecological metagenomes</taxon>
    </lineage>
</organism>
<sequence length="32" mass="3719">MKFEDAVKLFVGIIIVLSIIMALLYLFLPFYP</sequence>
<protein>
    <submittedName>
        <fullName evidence="2">Uncharacterized protein</fullName>
    </submittedName>
</protein>
<keyword evidence="1" id="KW-0812">Transmembrane</keyword>
<evidence type="ECO:0000313" key="2">
    <source>
        <dbReference type="EMBL" id="GAI81631.1"/>
    </source>
</evidence>
<accession>X1SR70</accession>
<proteinExistence type="predicted"/>
<comment type="caution">
    <text evidence="2">The sequence shown here is derived from an EMBL/GenBank/DDBJ whole genome shotgun (WGS) entry which is preliminary data.</text>
</comment>
<keyword evidence="1" id="KW-1133">Transmembrane helix</keyword>
<feature type="transmembrane region" description="Helical" evidence="1">
    <location>
        <begin position="7"/>
        <end position="28"/>
    </location>
</feature>
<name>X1SR70_9ZZZZ</name>
<dbReference type="AlphaFoldDB" id="X1SR70"/>
<feature type="non-terminal residue" evidence="2">
    <location>
        <position position="32"/>
    </location>
</feature>
<gene>
    <name evidence="2" type="ORF">S12H4_21222</name>
</gene>
<dbReference type="EMBL" id="BARW01010881">
    <property type="protein sequence ID" value="GAI81631.1"/>
    <property type="molecule type" value="Genomic_DNA"/>
</dbReference>